<feature type="compositionally biased region" description="Basic and acidic residues" evidence="2">
    <location>
        <begin position="286"/>
        <end position="300"/>
    </location>
</feature>
<sequence>MGSRQSFLYWASPIRLLGISPFPTNGWSSTNPSVVGEFRVPPTRSDACVRGNIPRGSLASSLIPPFSGGVLGSFRSASVKGKEEGDYTMSSHPIDLTSEHTDSQNYARDTPANQGLVDESQIETSTEVSLHEEIEAASETIQTAAVGLVQKKKKKRSLVRGVKFASPSEATPSGLASGSKGKEKEAEILLAVKDAFLPNAVPLEGLRGKRPIAFKKVNVVKKAVALPGLSAGVTPSQPSSPLSAEPVSYLQPNLLTRSSSPSLVEKRPAEKRPAEKRPSEGVALQGKDKRVRTSPEHVDLPKSGIPPPFPDHDPLIAPGFVTSEFLEKPYILPGGQQICEGTSFESNLQSFHAMRYLLMEGLCEGYVGNAGFELARRANSLDFENQRLLAQVPSEKEASLEEELAKVREDLAKSQRINSLIHTEKRKLKEDYLRLHKKYEDVTAECKKLKDESSGFDRQITQICGIRDAALAEASCAREEVRELKEESTLLASVEEFKESREFEAALSVAVKHFKKSSEFLDALGANSTYGAFRFVKNDEEDEQDVTPAGDAPSPA</sequence>
<feature type="region of interest" description="Disordered" evidence="2">
    <location>
        <begin position="258"/>
        <end position="309"/>
    </location>
</feature>
<evidence type="ECO:0000313" key="4">
    <source>
        <dbReference type="Proteomes" id="UP001454036"/>
    </source>
</evidence>
<comment type="caution">
    <text evidence="3">The sequence shown here is derived from an EMBL/GenBank/DDBJ whole genome shotgun (WGS) entry which is preliminary data.</text>
</comment>
<evidence type="ECO:0000256" key="1">
    <source>
        <dbReference type="SAM" id="Coils"/>
    </source>
</evidence>
<keyword evidence="1" id="KW-0175">Coiled coil</keyword>
<dbReference type="Proteomes" id="UP001454036">
    <property type="component" value="Unassembled WGS sequence"/>
</dbReference>
<feature type="coiled-coil region" evidence="1">
    <location>
        <begin position="397"/>
        <end position="487"/>
    </location>
</feature>
<accession>A0AAV3RIY0</accession>
<organism evidence="3 4">
    <name type="scientific">Lithospermum erythrorhizon</name>
    <name type="common">Purple gromwell</name>
    <name type="synonym">Lithospermum officinale var. erythrorhizon</name>
    <dbReference type="NCBI Taxonomy" id="34254"/>
    <lineage>
        <taxon>Eukaryota</taxon>
        <taxon>Viridiplantae</taxon>
        <taxon>Streptophyta</taxon>
        <taxon>Embryophyta</taxon>
        <taxon>Tracheophyta</taxon>
        <taxon>Spermatophyta</taxon>
        <taxon>Magnoliopsida</taxon>
        <taxon>eudicotyledons</taxon>
        <taxon>Gunneridae</taxon>
        <taxon>Pentapetalae</taxon>
        <taxon>asterids</taxon>
        <taxon>lamiids</taxon>
        <taxon>Boraginales</taxon>
        <taxon>Boraginaceae</taxon>
        <taxon>Boraginoideae</taxon>
        <taxon>Lithospermeae</taxon>
        <taxon>Lithospermum</taxon>
    </lineage>
</organism>
<dbReference type="EMBL" id="BAABME010009006">
    <property type="protein sequence ID" value="GAA0174282.1"/>
    <property type="molecule type" value="Genomic_DNA"/>
</dbReference>
<feature type="region of interest" description="Disordered" evidence="2">
    <location>
        <begin position="161"/>
        <end position="182"/>
    </location>
</feature>
<protein>
    <submittedName>
        <fullName evidence="3">Uncharacterized protein</fullName>
    </submittedName>
</protein>
<evidence type="ECO:0000256" key="2">
    <source>
        <dbReference type="SAM" id="MobiDB-lite"/>
    </source>
</evidence>
<feature type="compositionally biased region" description="Polar residues" evidence="2">
    <location>
        <begin position="103"/>
        <end position="113"/>
    </location>
</feature>
<feature type="region of interest" description="Disordered" evidence="2">
    <location>
        <begin position="99"/>
        <end position="119"/>
    </location>
</feature>
<gene>
    <name evidence="3" type="ORF">LIER_27707</name>
</gene>
<dbReference type="AlphaFoldDB" id="A0AAV3RIY0"/>
<name>A0AAV3RIY0_LITER</name>
<keyword evidence="4" id="KW-1185">Reference proteome</keyword>
<reference evidence="3 4" key="1">
    <citation type="submission" date="2024-01" db="EMBL/GenBank/DDBJ databases">
        <title>The complete chloroplast genome sequence of Lithospermum erythrorhizon: insights into the phylogenetic relationship among Boraginaceae species and the maternal lineages of purple gromwells.</title>
        <authorList>
            <person name="Okada T."/>
            <person name="Watanabe K."/>
        </authorList>
    </citation>
    <scope>NUCLEOTIDE SEQUENCE [LARGE SCALE GENOMIC DNA]</scope>
</reference>
<evidence type="ECO:0000313" key="3">
    <source>
        <dbReference type="EMBL" id="GAA0174282.1"/>
    </source>
</evidence>
<proteinExistence type="predicted"/>
<feature type="compositionally biased region" description="Basic and acidic residues" evidence="2">
    <location>
        <begin position="264"/>
        <end position="279"/>
    </location>
</feature>